<evidence type="ECO:0000256" key="13">
    <source>
        <dbReference type="SAM" id="SignalP"/>
    </source>
</evidence>
<keyword evidence="4" id="KW-0863">Zinc-finger</keyword>
<evidence type="ECO:0000256" key="10">
    <source>
        <dbReference type="ARBA" id="ARBA00043185"/>
    </source>
</evidence>
<dbReference type="AlphaFoldDB" id="A0A443SAX4"/>
<dbReference type="SUPFAM" id="SSF57850">
    <property type="entry name" value="RING/U-box"/>
    <property type="match status" value="1"/>
</dbReference>
<keyword evidence="3" id="KW-0479">Metal-binding</keyword>
<evidence type="ECO:0000256" key="1">
    <source>
        <dbReference type="ARBA" id="ARBA00004141"/>
    </source>
</evidence>
<keyword evidence="2 12" id="KW-0812">Transmembrane</keyword>
<dbReference type="GO" id="GO:0008270">
    <property type="term" value="F:zinc ion binding"/>
    <property type="evidence" value="ECO:0007669"/>
    <property type="project" value="UniProtKB-KW"/>
</dbReference>
<dbReference type="VEuPathDB" id="VectorBase:LDEU007342"/>
<feature type="transmembrane region" description="Helical" evidence="12">
    <location>
        <begin position="145"/>
        <end position="165"/>
    </location>
</feature>
<feature type="domain" description="RING-CH-type" evidence="14">
    <location>
        <begin position="13"/>
        <end position="81"/>
    </location>
</feature>
<protein>
    <recommendedName>
        <fullName evidence="8">E3 ubiquitin-protein ligase MARCHF5</fullName>
    </recommendedName>
    <alternativeName>
        <fullName evidence="10">Membrane-associated RING finger protein 5</fullName>
    </alternativeName>
    <alternativeName>
        <fullName evidence="9">Membrane-associated RING-CH protein V</fullName>
    </alternativeName>
    <alternativeName>
        <fullName evidence="11">RING-type E3 ubiquitin transferase MARCHF5</fullName>
    </alternativeName>
</protein>
<sequence>HRKVRFKLSLLTLLFCRRKHCWVCFLNEDESEEEWVRPCRCRGTAKWIHQQCLQRWIDEKQSNNSSKKVACSQCNTEYILLYPPCGPFVYILEYIDYVLYQKSPFACVLVSAVCVYWSAFSYGVATVLHVMGIEEGKIAIEKADALTLLFVVPSIPIMLIIGRCVKWEDQFLSLWIRHYKKIPFLSYFVQKPPEKYADSGQRMLARYERISNARQPFRTVIGALLLPPIATVVGRYLFPRVSSNVYKSLLGGLTFIVVKGVFKIYLRQQQFIRQATRRVLNFTEDKLNDVHNSNTSSLSHPNCEQ</sequence>
<keyword evidence="16" id="KW-1185">Reference proteome</keyword>
<keyword evidence="13" id="KW-0732">Signal</keyword>
<evidence type="ECO:0000256" key="7">
    <source>
        <dbReference type="ARBA" id="ARBA00023136"/>
    </source>
</evidence>
<dbReference type="OrthoDB" id="5817083at2759"/>
<feature type="transmembrane region" description="Helical" evidence="12">
    <location>
        <begin position="105"/>
        <end position="125"/>
    </location>
</feature>
<accession>A0A443SAX4</accession>
<feature type="transmembrane region" description="Helical" evidence="12">
    <location>
        <begin position="244"/>
        <end position="266"/>
    </location>
</feature>
<dbReference type="Gene3D" id="3.30.40.10">
    <property type="entry name" value="Zinc/RING finger domain, C3HC4 (zinc finger)"/>
    <property type="match status" value="1"/>
</dbReference>
<dbReference type="InterPro" id="IPR011016">
    <property type="entry name" value="Znf_RING-CH"/>
</dbReference>
<name>A0A443SAX4_9ACAR</name>
<dbReference type="InterPro" id="IPR013083">
    <property type="entry name" value="Znf_RING/FYVE/PHD"/>
</dbReference>
<feature type="signal peptide" evidence="13">
    <location>
        <begin position="1"/>
        <end position="21"/>
    </location>
</feature>
<keyword evidence="7 12" id="KW-0472">Membrane</keyword>
<evidence type="ECO:0000256" key="6">
    <source>
        <dbReference type="ARBA" id="ARBA00022989"/>
    </source>
</evidence>
<organism evidence="15 16">
    <name type="scientific">Leptotrombidium deliense</name>
    <dbReference type="NCBI Taxonomy" id="299467"/>
    <lineage>
        <taxon>Eukaryota</taxon>
        <taxon>Metazoa</taxon>
        <taxon>Ecdysozoa</taxon>
        <taxon>Arthropoda</taxon>
        <taxon>Chelicerata</taxon>
        <taxon>Arachnida</taxon>
        <taxon>Acari</taxon>
        <taxon>Acariformes</taxon>
        <taxon>Trombidiformes</taxon>
        <taxon>Prostigmata</taxon>
        <taxon>Anystina</taxon>
        <taxon>Parasitengona</taxon>
        <taxon>Trombiculoidea</taxon>
        <taxon>Trombiculidae</taxon>
        <taxon>Leptotrombidium</taxon>
    </lineage>
</organism>
<evidence type="ECO:0000256" key="12">
    <source>
        <dbReference type="SAM" id="Phobius"/>
    </source>
</evidence>
<dbReference type="SMART" id="SM00744">
    <property type="entry name" value="RINGv"/>
    <property type="match status" value="1"/>
</dbReference>
<keyword evidence="5" id="KW-0862">Zinc</keyword>
<evidence type="ECO:0000313" key="15">
    <source>
        <dbReference type="EMBL" id="RWS24698.1"/>
    </source>
</evidence>
<dbReference type="Proteomes" id="UP000288716">
    <property type="component" value="Unassembled WGS sequence"/>
</dbReference>
<keyword evidence="6 12" id="KW-1133">Transmembrane helix</keyword>
<dbReference type="STRING" id="299467.A0A443SAX4"/>
<dbReference type="PANTHER" id="PTHR46283">
    <property type="entry name" value="E3 UBIQUITIN-PROTEIN LIGASE MARCH5"/>
    <property type="match status" value="1"/>
</dbReference>
<evidence type="ECO:0000256" key="9">
    <source>
        <dbReference type="ARBA" id="ARBA00043044"/>
    </source>
</evidence>
<evidence type="ECO:0000259" key="14">
    <source>
        <dbReference type="PROSITE" id="PS51292"/>
    </source>
</evidence>
<evidence type="ECO:0000256" key="5">
    <source>
        <dbReference type="ARBA" id="ARBA00022833"/>
    </source>
</evidence>
<evidence type="ECO:0000256" key="8">
    <source>
        <dbReference type="ARBA" id="ARBA00040151"/>
    </source>
</evidence>
<reference evidence="15 16" key="1">
    <citation type="journal article" date="2018" name="Gigascience">
        <title>Genomes of trombidid mites reveal novel predicted allergens and laterally-transferred genes associated with secondary metabolism.</title>
        <authorList>
            <person name="Dong X."/>
            <person name="Chaisiri K."/>
            <person name="Xia D."/>
            <person name="Armstrong S.D."/>
            <person name="Fang Y."/>
            <person name="Donnelly M.J."/>
            <person name="Kadowaki T."/>
            <person name="McGarry J.W."/>
            <person name="Darby A.C."/>
            <person name="Makepeace B.L."/>
        </authorList>
    </citation>
    <scope>NUCLEOTIDE SEQUENCE [LARGE SCALE GENOMIC DNA]</scope>
    <source>
        <strain evidence="15">UoL-UT</strain>
    </source>
</reference>
<dbReference type="Pfam" id="PF12906">
    <property type="entry name" value="RINGv"/>
    <property type="match status" value="1"/>
</dbReference>
<evidence type="ECO:0000313" key="16">
    <source>
        <dbReference type="Proteomes" id="UP000288716"/>
    </source>
</evidence>
<feature type="chain" id="PRO_5019303769" description="E3 ubiquitin-protein ligase MARCHF5" evidence="13">
    <location>
        <begin position="22"/>
        <end position="305"/>
    </location>
</feature>
<dbReference type="EMBL" id="NCKV01004522">
    <property type="protein sequence ID" value="RWS24698.1"/>
    <property type="molecule type" value="Genomic_DNA"/>
</dbReference>
<evidence type="ECO:0000256" key="2">
    <source>
        <dbReference type="ARBA" id="ARBA00022692"/>
    </source>
</evidence>
<feature type="transmembrane region" description="Helical" evidence="12">
    <location>
        <begin position="219"/>
        <end position="238"/>
    </location>
</feature>
<proteinExistence type="predicted"/>
<evidence type="ECO:0000256" key="3">
    <source>
        <dbReference type="ARBA" id="ARBA00022723"/>
    </source>
</evidence>
<comment type="caution">
    <text evidence="15">The sequence shown here is derived from an EMBL/GenBank/DDBJ whole genome shotgun (WGS) entry which is preliminary data.</text>
</comment>
<gene>
    <name evidence="15" type="ORF">B4U80_10874</name>
</gene>
<feature type="non-terminal residue" evidence="15">
    <location>
        <position position="1"/>
    </location>
</feature>
<dbReference type="PROSITE" id="PS51292">
    <property type="entry name" value="ZF_RING_CH"/>
    <property type="match status" value="1"/>
</dbReference>
<dbReference type="CDD" id="cd16701">
    <property type="entry name" value="RING_CH-C4HC3_MARCH5"/>
    <property type="match status" value="1"/>
</dbReference>
<evidence type="ECO:0000256" key="4">
    <source>
        <dbReference type="ARBA" id="ARBA00022771"/>
    </source>
</evidence>
<comment type="subcellular location">
    <subcellularLocation>
        <location evidence="1">Membrane</location>
        <topology evidence="1">Multi-pass membrane protein</topology>
    </subcellularLocation>
</comment>
<evidence type="ECO:0000256" key="11">
    <source>
        <dbReference type="ARBA" id="ARBA00043231"/>
    </source>
</evidence>
<dbReference type="GO" id="GO:0016020">
    <property type="term" value="C:membrane"/>
    <property type="evidence" value="ECO:0007669"/>
    <property type="project" value="UniProtKB-SubCell"/>
</dbReference>